<comment type="caution">
    <text evidence="1">The sequence shown here is derived from an EMBL/GenBank/DDBJ whole genome shotgun (WGS) entry which is preliminary data.</text>
</comment>
<dbReference type="OrthoDB" id="436685at2759"/>
<dbReference type="AlphaFoldDB" id="A0A812XYC7"/>
<dbReference type="Proteomes" id="UP000649617">
    <property type="component" value="Unassembled WGS sequence"/>
</dbReference>
<dbReference type="EMBL" id="CAJNIZ010046871">
    <property type="protein sequence ID" value="CAE7758300.1"/>
    <property type="molecule type" value="Genomic_DNA"/>
</dbReference>
<reference evidence="1" key="1">
    <citation type="submission" date="2021-02" db="EMBL/GenBank/DDBJ databases">
        <authorList>
            <person name="Dougan E. K."/>
            <person name="Rhodes N."/>
            <person name="Thang M."/>
            <person name="Chan C."/>
        </authorList>
    </citation>
    <scope>NUCLEOTIDE SEQUENCE</scope>
</reference>
<sequence>MRGQSSRDGRRQSRLVKGNAQGYEIYTVDHKKGGKLRLDATVLYSDSCEIAEELTLDAEPSECSTLTFANKHEDYDHELWFSAYVPQENDGCQIMDANGTLNPSDAELDFSSADQVCWWHMKDGAVLGVHNGMIIEYDASTLAPLGMVVSRDELQDRRVAVIDDECRGHGFYNLRPCPCCWRSCVCACVSTTAAFFSVGRLHAYMFCLSWQRIKL</sequence>
<keyword evidence="2" id="KW-1185">Reference proteome</keyword>
<protein>
    <submittedName>
        <fullName evidence="1">GRINA protein</fullName>
    </submittedName>
</protein>
<name>A0A812XYC7_SYMPI</name>
<gene>
    <name evidence="1" type="primary">GRINA</name>
    <name evidence="1" type="ORF">SPIL2461_LOCUS22080</name>
</gene>
<evidence type="ECO:0000313" key="2">
    <source>
        <dbReference type="Proteomes" id="UP000649617"/>
    </source>
</evidence>
<evidence type="ECO:0000313" key="1">
    <source>
        <dbReference type="EMBL" id="CAE7758300.1"/>
    </source>
</evidence>
<accession>A0A812XYC7</accession>
<proteinExistence type="predicted"/>
<organism evidence="1 2">
    <name type="scientific">Symbiodinium pilosum</name>
    <name type="common">Dinoflagellate</name>
    <dbReference type="NCBI Taxonomy" id="2952"/>
    <lineage>
        <taxon>Eukaryota</taxon>
        <taxon>Sar</taxon>
        <taxon>Alveolata</taxon>
        <taxon>Dinophyceae</taxon>
        <taxon>Suessiales</taxon>
        <taxon>Symbiodiniaceae</taxon>
        <taxon>Symbiodinium</taxon>
    </lineage>
</organism>